<dbReference type="GO" id="GO:0016020">
    <property type="term" value="C:membrane"/>
    <property type="evidence" value="ECO:0007669"/>
    <property type="project" value="UniProtKB-SubCell"/>
</dbReference>
<dbReference type="RefSeq" id="WP_142553418.1">
    <property type="nucleotide sequence ID" value="NZ_VIFX01000023.1"/>
</dbReference>
<comment type="caution">
    <text evidence="5">The sequence shown here is derived from an EMBL/GenBank/DDBJ whole genome shotgun (WGS) entry which is preliminary data.</text>
</comment>
<proteinExistence type="predicted"/>
<evidence type="ECO:0000313" key="6">
    <source>
        <dbReference type="Proteomes" id="UP000315759"/>
    </source>
</evidence>
<evidence type="ECO:0000256" key="2">
    <source>
        <dbReference type="ARBA" id="ARBA00022692"/>
    </source>
</evidence>
<dbReference type="Proteomes" id="UP000315759">
    <property type="component" value="Unassembled WGS sequence"/>
</dbReference>
<keyword evidence="2" id="KW-0812">Transmembrane</keyword>
<name>A0A544VYQ7_9MYCO</name>
<dbReference type="InterPro" id="IPR007343">
    <property type="entry name" value="Uncharacterised_pept_Zn_put"/>
</dbReference>
<dbReference type="PANTHER" id="PTHR30168:SF0">
    <property type="entry name" value="INNER MEMBRANE PROTEIN"/>
    <property type="match status" value="1"/>
</dbReference>
<dbReference type="EMBL" id="VIFX01000023">
    <property type="protein sequence ID" value="TQR85119.1"/>
    <property type="molecule type" value="Genomic_DNA"/>
</dbReference>
<evidence type="ECO:0000256" key="4">
    <source>
        <dbReference type="ARBA" id="ARBA00023136"/>
    </source>
</evidence>
<evidence type="ECO:0000313" key="5">
    <source>
        <dbReference type="EMBL" id="TQR85119.1"/>
    </source>
</evidence>
<organism evidence="5 6">
    <name type="scientific">Mycolicibacterium hodleri</name>
    <dbReference type="NCBI Taxonomy" id="49897"/>
    <lineage>
        <taxon>Bacteria</taxon>
        <taxon>Bacillati</taxon>
        <taxon>Actinomycetota</taxon>
        <taxon>Actinomycetes</taxon>
        <taxon>Mycobacteriales</taxon>
        <taxon>Mycobacteriaceae</taxon>
        <taxon>Mycolicibacterium</taxon>
    </lineage>
</organism>
<accession>A0A544VYQ7</accession>
<gene>
    <name evidence="5" type="ORF">D8S82_18105</name>
</gene>
<evidence type="ECO:0000256" key="1">
    <source>
        <dbReference type="ARBA" id="ARBA00004167"/>
    </source>
</evidence>
<protein>
    <submittedName>
        <fullName evidence="5">Peptidase</fullName>
    </submittedName>
</protein>
<evidence type="ECO:0000256" key="3">
    <source>
        <dbReference type="ARBA" id="ARBA00022989"/>
    </source>
</evidence>
<sequence length="455" mass="48490">MFKIVMSAAATVMLVAGCGGGVKPEVPSPSAGAVKPDTSSITIEGDSSAAVNKLAMEAIADLQTYWSEEFPKLYGQDYKPVEGGLYALTPDSESGPACADNYGDVEGNAFYCKLDDSVAWDAAGLLPDLQKKYGDFVIPVVLAHEWGHAMQQRSGFFDQNELTVSSELQADCFAGGWAKHAQSDKVFEVTGADLDKSLAGILDLRDTPGTDAQDPSAHGSGFDRVSAFQDGYDNGAEKCKGYEDGEPMVLELPFNDAEDAANEGNAPYDTIANGVPYDLEDYWSQVYPELTQGKAWTPLAPQQPFDPSSPPTCGGQSAEGYALFYCVPEDYVGWDNVDAMPAIYDEGGDYAFATLLATQWGLAALSRLGDESDELTSTARGDCLAGSYTASVILYNREATSSYHISPGDLDEGIKALLLFRGEGDVDRQGAGFDRTRAFRAGVVDGAEGCLSYQA</sequence>
<dbReference type="AlphaFoldDB" id="A0A544VYQ7"/>
<dbReference type="PROSITE" id="PS51257">
    <property type="entry name" value="PROKAR_LIPOPROTEIN"/>
    <property type="match status" value="1"/>
</dbReference>
<reference evidence="5 6" key="1">
    <citation type="submission" date="2018-10" db="EMBL/GenBank/DDBJ databases">
        <title>Draft genome of Mycobacterium hodleri strain B.</title>
        <authorList>
            <person name="Amande T.J."/>
            <person name="Mcgenity T.J."/>
        </authorList>
    </citation>
    <scope>NUCLEOTIDE SEQUENCE [LARGE SCALE GENOMIC DNA]</scope>
    <source>
        <strain evidence="5 6">B</strain>
    </source>
</reference>
<comment type="subcellular location">
    <subcellularLocation>
        <location evidence="1">Membrane</location>
        <topology evidence="1">Single-pass membrane protein</topology>
    </subcellularLocation>
</comment>
<keyword evidence="4" id="KW-0472">Membrane</keyword>
<dbReference type="SUPFAM" id="SSF55486">
    <property type="entry name" value="Metalloproteases ('zincins'), catalytic domain"/>
    <property type="match status" value="1"/>
</dbReference>
<keyword evidence="3" id="KW-1133">Transmembrane helix</keyword>
<keyword evidence="6" id="KW-1185">Reference proteome</keyword>
<dbReference type="Pfam" id="PF04228">
    <property type="entry name" value="Zn_peptidase"/>
    <property type="match status" value="1"/>
</dbReference>
<dbReference type="PANTHER" id="PTHR30168">
    <property type="entry name" value="PUTATIVE MEMBRANE PROTEIN YPFJ"/>
    <property type="match status" value="1"/>
</dbReference>